<comment type="similarity">
    <text evidence="2">Belongs to the GMC oxidoreductase family.</text>
</comment>
<feature type="region of interest" description="Disordered" evidence="5">
    <location>
        <begin position="187"/>
        <end position="206"/>
    </location>
</feature>
<evidence type="ECO:0000256" key="1">
    <source>
        <dbReference type="ARBA" id="ARBA00001974"/>
    </source>
</evidence>
<gene>
    <name evidence="7" type="ORF">GBAR_LOCUS16816</name>
</gene>
<name>A0AA35SJ99_GEOBA</name>
<evidence type="ECO:0000313" key="8">
    <source>
        <dbReference type="Proteomes" id="UP001174909"/>
    </source>
</evidence>
<comment type="caution">
    <text evidence="7">The sequence shown here is derived from an EMBL/GenBank/DDBJ whole genome shotgun (WGS) entry which is preliminary data.</text>
</comment>
<dbReference type="AlphaFoldDB" id="A0AA35SJ99"/>
<evidence type="ECO:0000256" key="3">
    <source>
        <dbReference type="ARBA" id="ARBA00022630"/>
    </source>
</evidence>
<keyword evidence="8" id="KW-1185">Reference proteome</keyword>
<dbReference type="InterPro" id="IPR012132">
    <property type="entry name" value="GMC_OxRdtase"/>
</dbReference>
<evidence type="ECO:0000259" key="6">
    <source>
        <dbReference type="Pfam" id="PF00732"/>
    </source>
</evidence>
<dbReference type="PANTHER" id="PTHR11552:SF147">
    <property type="entry name" value="CHOLINE DEHYDROGENASE, MITOCHONDRIAL"/>
    <property type="match status" value="1"/>
</dbReference>
<protein>
    <submittedName>
        <fullName evidence="7">Uncharacterized GMC-type oxidoreductase in thcA 5'region</fullName>
    </submittedName>
</protein>
<sequence length="225" mass="23996">MKYDVAIVGAGSAGSVLAARLSEDPGCSVLLLEAGPDYPDIDRLPDELRYGFNAAPVPPAARTAGGHPVSLTTSRHNWQFTATATDLAALMLVPRGRVTGGSSAINSSAFYRGVPEDFDAWASRGNDEWSYEKVLPFFRKLETDVDRHGDYHGSEGPIFVHHANPDAWDAAQRAFFSACRANGFAEAHDHNHPDSNGVGPGVTNNHDGVRFSTALGLLEPGPPST</sequence>
<accession>A0AA35SJ99</accession>
<evidence type="ECO:0000256" key="2">
    <source>
        <dbReference type="ARBA" id="ARBA00010790"/>
    </source>
</evidence>
<dbReference type="GO" id="GO:0050660">
    <property type="term" value="F:flavin adenine dinucleotide binding"/>
    <property type="evidence" value="ECO:0007669"/>
    <property type="project" value="InterPro"/>
</dbReference>
<feature type="domain" description="Glucose-methanol-choline oxidoreductase N-terminal" evidence="6">
    <location>
        <begin position="6"/>
        <end position="220"/>
    </location>
</feature>
<dbReference type="Pfam" id="PF00732">
    <property type="entry name" value="GMC_oxred_N"/>
    <property type="match status" value="1"/>
</dbReference>
<evidence type="ECO:0000313" key="7">
    <source>
        <dbReference type="EMBL" id="CAI8029631.1"/>
    </source>
</evidence>
<dbReference type="Proteomes" id="UP001174909">
    <property type="component" value="Unassembled WGS sequence"/>
</dbReference>
<reference evidence="7" key="1">
    <citation type="submission" date="2023-03" db="EMBL/GenBank/DDBJ databases">
        <authorList>
            <person name="Steffen K."/>
            <person name="Cardenas P."/>
        </authorList>
    </citation>
    <scope>NUCLEOTIDE SEQUENCE</scope>
</reference>
<proteinExistence type="inferred from homology"/>
<organism evidence="7 8">
    <name type="scientific">Geodia barretti</name>
    <name type="common">Barrett's horny sponge</name>
    <dbReference type="NCBI Taxonomy" id="519541"/>
    <lineage>
        <taxon>Eukaryota</taxon>
        <taxon>Metazoa</taxon>
        <taxon>Porifera</taxon>
        <taxon>Demospongiae</taxon>
        <taxon>Heteroscleromorpha</taxon>
        <taxon>Tetractinellida</taxon>
        <taxon>Astrophorina</taxon>
        <taxon>Geodiidae</taxon>
        <taxon>Geodia</taxon>
    </lineage>
</organism>
<comment type="cofactor">
    <cofactor evidence="1">
        <name>FAD</name>
        <dbReference type="ChEBI" id="CHEBI:57692"/>
    </cofactor>
</comment>
<dbReference type="InterPro" id="IPR000172">
    <property type="entry name" value="GMC_OxRdtase_N"/>
</dbReference>
<dbReference type="SUPFAM" id="SSF51905">
    <property type="entry name" value="FAD/NAD(P)-binding domain"/>
    <property type="match status" value="1"/>
</dbReference>
<dbReference type="EMBL" id="CASHTH010002423">
    <property type="protein sequence ID" value="CAI8029631.1"/>
    <property type="molecule type" value="Genomic_DNA"/>
</dbReference>
<evidence type="ECO:0000256" key="5">
    <source>
        <dbReference type="SAM" id="MobiDB-lite"/>
    </source>
</evidence>
<keyword evidence="3" id="KW-0285">Flavoprotein</keyword>
<keyword evidence="4" id="KW-0274">FAD</keyword>
<dbReference type="InterPro" id="IPR036188">
    <property type="entry name" value="FAD/NAD-bd_sf"/>
</dbReference>
<dbReference type="Gene3D" id="3.30.410.40">
    <property type="match status" value="1"/>
</dbReference>
<dbReference type="GO" id="GO:0016614">
    <property type="term" value="F:oxidoreductase activity, acting on CH-OH group of donors"/>
    <property type="evidence" value="ECO:0007669"/>
    <property type="project" value="InterPro"/>
</dbReference>
<dbReference type="PANTHER" id="PTHR11552">
    <property type="entry name" value="GLUCOSE-METHANOL-CHOLINE GMC OXIDOREDUCTASE"/>
    <property type="match status" value="1"/>
</dbReference>
<evidence type="ECO:0000256" key="4">
    <source>
        <dbReference type="ARBA" id="ARBA00022827"/>
    </source>
</evidence>
<dbReference type="Gene3D" id="3.50.50.60">
    <property type="entry name" value="FAD/NAD(P)-binding domain"/>
    <property type="match status" value="1"/>
</dbReference>